<sequence length="321" mass="33351">MLKRLLLPALLATTTAALAEVPKVATDIAPVQGLVAAVMGDLGQPALVVPRGASPHDHALRPSEAGHLQGADLVVWIGPDLMPNLVKPLETLAGGALIMTLADLPGSHLLPSRTEAVFGEVEDHGHDDEHGDEHEAEDHGAEHDHGDAAHDPHLWLDPDNALLWLDAIATQLSKLDPDNADTYAANAAAAKAAVTAAVGQAQARLSPVHETPYLSLHDAYQYFEEVFDLHPLGAISLSDATTPGPARLASLRAALMQRGVTCVLAEPGGPEGFLQALGDTASLQVSEVDPLGAALPDGAGFYPALITDTADRIADCLTPAS</sequence>
<feature type="chain" id="PRO_5013348548" description="High-affinity zinc uptake system protein ZnuA" evidence="7">
    <location>
        <begin position="20"/>
        <end position="321"/>
    </location>
</feature>
<evidence type="ECO:0000256" key="5">
    <source>
        <dbReference type="ARBA" id="ARBA00022906"/>
    </source>
</evidence>
<protein>
    <recommendedName>
        <fullName evidence="2">High-affinity zinc uptake system protein ZnuA</fullName>
    </recommendedName>
</protein>
<keyword evidence="5" id="KW-0864">Zinc transport</keyword>
<evidence type="ECO:0000256" key="4">
    <source>
        <dbReference type="ARBA" id="ARBA00022729"/>
    </source>
</evidence>
<evidence type="ECO:0000313" key="9">
    <source>
        <dbReference type="Proteomes" id="UP000198417"/>
    </source>
</evidence>
<name>A0A238WZZ6_9RHOB</name>
<dbReference type="InterPro" id="IPR050492">
    <property type="entry name" value="Bact_metal-bind_prot9"/>
</dbReference>
<evidence type="ECO:0000256" key="6">
    <source>
        <dbReference type="SAM" id="MobiDB-lite"/>
    </source>
</evidence>
<evidence type="ECO:0000313" key="8">
    <source>
        <dbReference type="EMBL" id="SNR52146.1"/>
    </source>
</evidence>
<dbReference type="SUPFAM" id="SSF53807">
    <property type="entry name" value="Helical backbone' metal receptor"/>
    <property type="match status" value="1"/>
</dbReference>
<keyword evidence="5" id="KW-0406">Ion transport</keyword>
<dbReference type="PANTHER" id="PTHR42953">
    <property type="entry name" value="HIGH-AFFINITY ZINC UPTAKE SYSTEM PROTEIN ZNUA-RELATED"/>
    <property type="match status" value="1"/>
</dbReference>
<comment type="similarity">
    <text evidence="1">Belongs to the bacterial solute-binding protein 9 family.</text>
</comment>
<dbReference type="RefSeq" id="WP_089270538.1">
    <property type="nucleotide sequence ID" value="NZ_FZNN01000008.1"/>
</dbReference>
<evidence type="ECO:0000256" key="1">
    <source>
        <dbReference type="ARBA" id="ARBA00011028"/>
    </source>
</evidence>
<evidence type="ECO:0000256" key="3">
    <source>
        <dbReference type="ARBA" id="ARBA00022448"/>
    </source>
</evidence>
<proteinExistence type="inferred from homology"/>
<dbReference type="Proteomes" id="UP000198417">
    <property type="component" value="Unassembled WGS sequence"/>
</dbReference>
<dbReference type="InterPro" id="IPR006127">
    <property type="entry name" value="ZnuA-like"/>
</dbReference>
<feature type="signal peptide" evidence="7">
    <location>
        <begin position="1"/>
        <end position="19"/>
    </location>
</feature>
<dbReference type="AlphaFoldDB" id="A0A238WZZ6"/>
<dbReference type="EMBL" id="FZNN01000008">
    <property type="protein sequence ID" value="SNR52146.1"/>
    <property type="molecule type" value="Genomic_DNA"/>
</dbReference>
<dbReference type="GO" id="GO:0006829">
    <property type="term" value="P:zinc ion transport"/>
    <property type="evidence" value="ECO:0007669"/>
    <property type="project" value="UniProtKB-KW"/>
</dbReference>
<dbReference type="Gene3D" id="3.40.50.1980">
    <property type="entry name" value="Nitrogenase molybdenum iron protein domain"/>
    <property type="match status" value="2"/>
</dbReference>
<organism evidence="8 9">
    <name type="scientific">Puniceibacterium sediminis</name>
    <dbReference type="NCBI Taxonomy" id="1608407"/>
    <lineage>
        <taxon>Bacteria</taxon>
        <taxon>Pseudomonadati</taxon>
        <taxon>Pseudomonadota</taxon>
        <taxon>Alphaproteobacteria</taxon>
        <taxon>Rhodobacterales</taxon>
        <taxon>Paracoccaceae</taxon>
        <taxon>Puniceibacterium</taxon>
    </lineage>
</organism>
<feature type="region of interest" description="Disordered" evidence="6">
    <location>
        <begin position="123"/>
        <end position="147"/>
    </location>
</feature>
<gene>
    <name evidence="8" type="ORF">SAMN06265370_108127</name>
</gene>
<keyword evidence="5" id="KW-0862">Zinc</keyword>
<dbReference type="PANTHER" id="PTHR42953:SF3">
    <property type="entry name" value="HIGH-AFFINITY ZINC UPTAKE SYSTEM PROTEIN ZNUA"/>
    <property type="match status" value="1"/>
</dbReference>
<keyword evidence="4 7" id="KW-0732">Signal</keyword>
<reference evidence="8 9" key="1">
    <citation type="submission" date="2017-06" db="EMBL/GenBank/DDBJ databases">
        <authorList>
            <person name="Kim H.J."/>
            <person name="Triplett B.A."/>
        </authorList>
    </citation>
    <scope>NUCLEOTIDE SEQUENCE [LARGE SCALE GENOMIC DNA]</scope>
    <source>
        <strain evidence="8 9">DSM 29052</strain>
    </source>
</reference>
<evidence type="ECO:0000256" key="7">
    <source>
        <dbReference type="SAM" id="SignalP"/>
    </source>
</evidence>
<dbReference type="OrthoDB" id="7346865at2"/>
<keyword evidence="3" id="KW-0813">Transport</keyword>
<evidence type="ECO:0000256" key="2">
    <source>
        <dbReference type="ARBA" id="ARBA00015915"/>
    </source>
</evidence>
<accession>A0A238WZZ6</accession>
<dbReference type="Pfam" id="PF01297">
    <property type="entry name" value="ZnuA"/>
    <property type="match status" value="1"/>
</dbReference>
<keyword evidence="9" id="KW-1185">Reference proteome</keyword>
<dbReference type="GO" id="GO:0046872">
    <property type="term" value="F:metal ion binding"/>
    <property type="evidence" value="ECO:0007669"/>
    <property type="project" value="InterPro"/>
</dbReference>